<dbReference type="PANTHER" id="PTHR24049:SF22">
    <property type="entry name" value="DROSOPHILA CRUMBS HOMOLOG"/>
    <property type="match status" value="1"/>
</dbReference>
<dbReference type="GO" id="GO:0005509">
    <property type="term" value="F:calcium ion binding"/>
    <property type="evidence" value="ECO:0007669"/>
    <property type="project" value="InterPro"/>
</dbReference>
<evidence type="ECO:0000256" key="6">
    <source>
        <dbReference type="ARBA" id="ARBA00023157"/>
    </source>
</evidence>
<feature type="domain" description="EGF-like" evidence="12">
    <location>
        <begin position="306"/>
        <end position="346"/>
    </location>
</feature>
<feature type="compositionally biased region" description="Basic and acidic residues" evidence="9">
    <location>
        <begin position="696"/>
        <end position="712"/>
    </location>
</feature>
<organism evidence="13 14">
    <name type="scientific">Trichuris muris</name>
    <name type="common">Mouse whipworm</name>
    <dbReference type="NCBI Taxonomy" id="70415"/>
    <lineage>
        <taxon>Eukaryota</taxon>
        <taxon>Metazoa</taxon>
        <taxon>Ecdysozoa</taxon>
        <taxon>Nematoda</taxon>
        <taxon>Enoplea</taxon>
        <taxon>Dorylaimia</taxon>
        <taxon>Trichinellida</taxon>
        <taxon>Trichuridae</taxon>
        <taxon>Trichuris</taxon>
    </lineage>
</organism>
<keyword evidence="7" id="KW-0325">Glycoprotein</keyword>
<dbReference type="SMART" id="SM00181">
    <property type="entry name" value="EGF"/>
    <property type="match status" value="8"/>
</dbReference>
<dbReference type="WBParaSite" id="TMUE_2000007635.1">
    <property type="protein sequence ID" value="TMUE_2000007635.1"/>
    <property type="gene ID" value="WBGene00286899"/>
</dbReference>
<dbReference type="InterPro" id="IPR018097">
    <property type="entry name" value="EGF_Ca-bd_CS"/>
</dbReference>
<dbReference type="PROSITE" id="PS00022">
    <property type="entry name" value="EGF_1"/>
    <property type="match status" value="9"/>
</dbReference>
<feature type="domain" description="EGF-like" evidence="12">
    <location>
        <begin position="453"/>
        <end position="490"/>
    </location>
</feature>
<sequence>MIKITWLSPIAAIWCALAYLSIPGSTCPLTNLKSYSYLYNGTCYSAVLSSSLPKMENDNFLQQLDKYCRNTHPSARLATLIVGEELQMPPPEYWVHFKDHLSFLVGSQVDTHLEEQSNSKGKDVMRIFKHLIGVSSDYVNVHPNDANPDSAYAHRKLLCPVVLAKRHRAKYTIKLVNCASKSKWDMFFCKSPPAPFATFQANNSFVLPQVDISPSRMCEYDKVRRRCFLRPLVGDSNSLESEASRLCRCTSCTLHQWTQWGPWSSICGQAQRFRLRAKDGEEISLCIEDQTRCCVEMESSQLPGCTADDRQIQVITDCLNGGIPVDMGEGRIVCSCKRNFTGALCEKRRVRRTTGMLLQEFFKTRKARSASDKCDGNPCDCRPCRNGGTCKDIGNGRYECICHSMFFGRTCENLKSKPCDNVICKNGGYCVGDRDSFTCICQKGYMGELCETEAQPCKGNLFCLNGGTCHSNGTYEKCQCLTGFTGQDCSTYLLNQDCNAVTCVNGDCVLMDGRTACKCKNGFEGIYCASQADMCLSNPCLNDGVCESHVGGFRCICPERYVGLRCEQTVSPCGSSPCLKGICSRSGDGYVCSCYPGYEGNNCQAETNECLSDPCQNGGACEDLINGYKCHCKSGYTGPNCAYAELVKGSSSQLETDYVIPVAIFLSLLLLAIVGLLMYIYQDRFYRATVLSGPKAAEKHEPPTEVDIEGRSSLRRSTMQKVAEFLAALGWGKSSDQSESKRDSDAADKAKEAGQPPSGQSPAAKEEQSEKERKKKSDPSPSSSERSSLKSPAGRRSGKHKPKSLMQKSRTPKSHSRSPASDRERKSPSRPLRSRKFIYKSPVPPTMSPQQDTLLLRMVTPSNRLPPQGQSMTSSSVQASSAGKAPTEQKSPQVKPEGNEVTSEKTREKERNSSGSQRGSKSWWKIYKSKQTH</sequence>
<keyword evidence="2 8" id="KW-0245">EGF-like domain</keyword>
<dbReference type="SMART" id="SM00179">
    <property type="entry name" value="EGF_CA"/>
    <property type="match status" value="6"/>
</dbReference>
<comment type="caution">
    <text evidence="8">Lacks conserved residue(s) required for the propagation of feature annotation.</text>
</comment>
<feature type="domain" description="EGF-like" evidence="12">
    <location>
        <begin position="606"/>
        <end position="642"/>
    </location>
</feature>
<dbReference type="SUPFAM" id="SSF57184">
    <property type="entry name" value="Growth factor receptor domain"/>
    <property type="match status" value="1"/>
</dbReference>
<keyword evidence="6 8" id="KW-1015">Disulfide bond</keyword>
<feature type="transmembrane region" description="Helical" evidence="10">
    <location>
        <begin position="658"/>
        <end position="681"/>
    </location>
</feature>
<dbReference type="Proteomes" id="UP000046395">
    <property type="component" value="Unassembled WGS sequence"/>
</dbReference>
<dbReference type="PROSITE" id="PS01187">
    <property type="entry name" value="EGF_CA"/>
    <property type="match status" value="1"/>
</dbReference>
<feature type="region of interest" description="Disordered" evidence="9">
    <location>
        <begin position="694"/>
        <end position="713"/>
    </location>
</feature>
<dbReference type="Pfam" id="PF12661">
    <property type="entry name" value="hEGF"/>
    <property type="match status" value="3"/>
</dbReference>
<dbReference type="PROSITE" id="PS50026">
    <property type="entry name" value="EGF_3"/>
    <property type="match status" value="7"/>
</dbReference>
<dbReference type="InterPro" id="IPR009030">
    <property type="entry name" value="Growth_fac_rcpt_cys_sf"/>
</dbReference>
<feature type="disulfide bond" evidence="8">
    <location>
        <begin position="573"/>
        <end position="583"/>
    </location>
</feature>
<keyword evidence="5 10" id="KW-0472">Membrane</keyword>
<dbReference type="PROSITE" id="PS00010">
    <property type="entry name" value="ASX_HYDROXYL"/>
    <property type="match status" value="1"/>
</dbReference>
<evidence type="ECO:0000256" key="2">
    <source>
        <dbReference type="ARBA" id="ARBA00022536"/>
    </source>
</evidence>
<evidence type="ECO:0000256" key="11">
    <source>
        <dbReference type="SAM" id="SignalP"/>
    </source>
</evidence>
<feature type="region of interest" description="Disordered" evidence="9">
    <location>
        <begin position="733"/>
        <end position="933"/>
    </location>
</feature>
<evidence type="ECO:0000256" key="10">
    <source>
        <dbReference type="SAM" id="Phobius"/>
    </source>
</evidence>
<keyword evidence="10" id="KW-0812">Transmembrane</keyword>
<evidence type="ECO:0000313" key="15">
    <source>
        <dbReference type="WBParaSite" id="TMUE_2000007635.1"/>
    </source>
</evidence>
<keyword evidence="10" id="KW-1133">Transmembrane helix</keyword>
<dbReference type="PANTHER" id="PTHR24049">
    <property type="entry name" value="CRUMBS FAMILY MEMBER"/>
    <property type="match status" value="1"/>
</dbReference>
<feature type="compositionally biased region" description="Basic and acidic residues" evidence="9">
    <location>
        <begin position="764"/>
        <end position="778"/>
    </location>
</feature>
<reference evidence="13" key="1">
    <citation type="submission" date="2013-11" db="EMBL/GenBank/DDBJ databases">
        <authorList>
            <person name="Aslett M."/>
        </authorList>
    </citation>
    <scope>NUCLEOTIDE SEQUENCE [LARGE SCALE GENOMIC DNA]</scope>
    <source>
        <strain evidence="13">Edinburgh</strain>
    </source>
</reference>
<feature type="compositionally biased region" description="Polar residues" evidence="9">
    <location>
        <begin position="860"/>
        <end position="869"/>
    </location>
</feature>
<evidence type="ECO:0000256" key="8">
    <source>
        <dbReference type="PROSITE-ProRule" id="PRU00076"/>
    </source>
</evidence>
<feature type="disulfide bond" evidence="8">
    <location>
        <begin position="336"/>
        <end position="345"/>
    </location>
</feature>
<evidence type="ECO:0000256" key="5">
    <source>
        <dbReference type="ARBA" id="ARBA00023136"/>
    </source>
</evidence>
<feature type="compositionally biased region" description="Basic and acidic residues" evidence="9">
    <location>
        <begin position="736"/>
        <end position="752"/>
    </location>
</feature>
<dbReference type="GO" id="GO:0045197">
    <property type="term" value="P:establishment or maintenance of epithelial cell apical/basal polarity"/>
    <property type="evidence" value="ECO:0007669"/>
    <property type="project" value="TreeGrafter"/>
</dbReference>
<evidence type="ECO:0000256" key="1">
    <source>
        <dbReference type="ARBA" id="ARBA00004370"/>
    </source>
</evidence>
<dbReference type="Gene3D" id="2.10.25.10">
    <property type="entry name" value="Laminin"/>
    <property type="match status" value="7"/>
</dbReference>
<dbReference type="FunFam" id="2.10.25.10:FF:000472">
    <property type="entry name" value="Uncharacterized protein, isoform A"/>
    <property type="match status" value="1"/>
</dbReference>
<dbReference type="SUPFAM" id="SSF57196">
    <property type="entry name" value="EGF/Laminin"/>
    <property type="match status" value="3"/>
</dbReference>
<feature type="compositionally biased region" description="Basic and acidic residues" evidence="9">
    <location>
        <begin position="902"/>
        <end position="912"/>
    </location>
</feature>
<dbReference type="AlphaFoldDB" id="A0A5S6PYS1"/>
<feature type="disulfide bond" evidence="8">
    <location>
        <begin position="480"/>
        <end position="489"/>
    </location>
</feature>
<dbReference type="WBParaSite" id="TMUE_0000000034.1">
    <property type="protein sequence ID" value="TMUE_0000000034.1"/>
    <property type="gene ID" value="WBGene00295982"/>
</dbReference>
<reference evidence="14 15" key="3">
    <citation type="submission" date="2019-12" db="UniProtKB">
        <authorList>
            <consortium name="WormBaseParasite"/>
        </authorList>
    </citation>
    <scope>IDENTIFICATION</scope>
</reference>
<feature type="disulfide bond" evidence="8">
    <location>
        <begin position="402"/>
        <end position="411"/>
    </location>
</feature>
<feature type="disulfide bond" evidence="8">
    <location>
        <begin position="557"/>
        <end position="566"/>
    </location>
</feature>
<dbReference type="InterPro" id="IPR001881">
    <property type="entry name" value="EGF-like_Ca-bd_dom"/>
</dbReference>
<dbReference type="GO" id="GO:0005886">
    <property type="term" value="C:plasma membrane"/>
    <property type="evidence" value="ECO:0007669"/>
    <property type="project" value="TreeGrafter"/>
</dbReference>
<dbReference type="InterPro" id="IPR013032">
    <property type="entry name" value="EGF-like_CS"/>
</dbReference>
<feature type="compositionally biased region" description="Low complexity" evidence="9">
    <location>
        <begin position="870"/>
        <end position="882"/>
    </location>
</feature>
<feature type="signal peptide" evidence="11">
    <location>
        <begin position="1"/>
        <end position="18"/>
    </location>
</feature>
<evidence type="ECO:0000256" key="3">
    <source>
        <dbReference type="ARBA" id="ARBA00022729"/>
    </source>
</evidence>
<evidence type="ECO:0000313" key="13">
    <source>
        <dbReference type="Proteomes" id="UP000046395"/>
    </source>
</evidence>
<evidence type="ECO:0000256" key="7">
    <source>
        <dbReference type="ARBA" id="ARBA00023180"/>
    </source>
</evidence>
<dbReference type="InterPro" id="IPR000152">
    <property type="entry name" value="EGF-type_Asp/Asn_hydroxyl_site"/>
</dbReference>
<dbReference type="InterPro" id="IPR000742">
    <property type="entry name" value="EGF"/>
</dbReference>
<feature type="domain" description="EGF-like" evidence="12">
    <location>
        <begin position="531"/>
        <end position="567"/>
    </location>
</feature>
<dbReference type="FunFam" id="2.10.25.10:FF:000309">
    <property type="entry name" value="Uncharacterized protein, isoform A"/>
    <property type="match status" value="1"/>
</dbReference>
<dbReference type="STRING" id="70415.A0A5S6PYS1"/>
<dbReference type="GO" id="GO:0032991">
    <property type="term" value="C:protein-containing complex"/>
    <property type="evidence" value="ECO:0007669"/>
    <property type="project" value="TreeGrafter"/>
</dbReference>
<protein>
    <submittedName>
        <fullName evidence="14 15">EGF-like domain-containing protein</fullName>
    </submittedName>
</protein>
<feature type="compositionally biased region" description="Low complexity" evidence="9">
    <location>
        <begin position="779"/>
        <end position="792"/>
    </location>
</feature>
<dbReference type="PROSITE" id="PS01186">
    <property type="entry name" value="EGF_2"/>
    <property type="match status" value="5"/>
</dbReference>
<evidence type="ECO:0000259" key="12">
    <source>
        <dbReference type="PROSITE" id="PS50026"/>
    </source>
</evidence>
<keyword evidence="13" id="KW-1185">Reference proteome</keyword>
<evidence type="ECO:0000256" key="4">
    <source>
        <dbReference type="ARBA" id="ARBA00022737"/>
    </source>
</evidence>
<feature type="disulfide bond" evidence="8">
    <location>
        <begin position="632"/>
        <end position="641"/>
    </location>
</feature>
<name>A0A5S6PYS1_TRIMR</name>
<dbReference type="CDD" id="cd00054">
    <property type="entry name" value="EGF_CA"/>
    <property type="match status" value="6"/>
</dbReference>
<evidence type="ECO:0000256" key="9">
    <source>
        <dbReference type="SAM" id="MobiDB-lite"/>
    </source>
</evidence>
<feature type="disulfide bond" evidence="8">
    <location>
        <begin position="594"/>
        <end position="603"/>
    </location>
</feature>
<feature type="domain" description="EGF-like" evidence="12">
    <location>
        <begin position="415"/>
        <end position="451"/>
    </location>
</feature>
<reference evidence="13" key="2">
    <citation type="submission" date="2014-03" db="EMBL/GenBank/DDBJ databases">
        <title>The whipworm genome and dual-species transcriptomics of an intimate host-pathogen interaction.</title>
        <authorList>
            <person name="Foth B.J."/>
            <person name="Tsai I.J."/>
            <person name="Reid A.J."/>
            <person name="Bancroft A.J."/>
            <person name="Nichol S."/>
            <person name="Tracey A."/>
            <person name="Holroyd N."/>
            <person name="Cotton J.A."/>
            <person name="Stanley E.J."/>
            <person name="Zarowiecki M."/>
            <person name="Liu J.Z."/>
            <person name="Huckvale T."/>
            <person name="Cooper P.J."/>
            <person name="Grencis R.K."/>
            <person name="Berriman M."/>
        </authorList>
    </citation>
    <scope>NUCLEOTIDE SEQUENCE [LARGE SCALE GENOMIC DNA]</scope>
    <source>
        <strain evidence="13">Edinburgh</strain>
    </source>
</reference>
<feature type="chain" id="PRO_5044624222" evidence="11">
    <location>
        <begin position="19"/>
        <end position="933"/>
    </location>
</feature>
<dbReference type="InterPro" id="IPR051022">
    <property type="entry name" value="Notch_Cell-Fate_Det"/>
</dbReference>
<feature type="disulfide bond" evidence="8">
    <location>
        <begin position="441"/>
        <end position="450"/>
    </location>
</feature>
<proteinExistence type="predicted"/>
<keyword evidence="4" id="KW-0677">Repeat</keyword>
<comment type="subcellular location">
    <subcellularLocation>
        <location evidence="1">Membrane</location>
    </subcellularLocation>
</comment>
<dbReference type="Pfam" id="PF00008">
    <property type="entry name" value="EGF"/>
    <property type="match status" value="2"/>
</dbReference>
<dbReference type="GO" id="GO:0007157">
    <property type="term" value="P:heterophilic cell-cell adhesion via plasma membrane cell adhesion molecules"/>
    <property type="evidence" value="ECO:0007669"/>
    <property type="project" value="TreeGrafter"/>
</dbReference>
<feature type="domain" description="EGF-like" evidence="12">
    <location>
        <begin position="375"/>
        <end position="412"/>
    </location>
</feature>
<keyword evidence="3 11" id="KW-0732">Signal</keyword>
<feature type="domain" description="EGF-like" evidence="12">
    <location>
        <begin position="569"/>
        <end position="604"/>
    </location>
</feature>
<evidence type="ECO:0000313" key="14">
    <source>
        <dbReference type="WBParaSite" id="TMUE_0000000034.1"/>
    </source>
</evidence>
<accession>A0A5S6PYS1</accession>